<dbReference type="InterPro" id="IPR037185">
    <property type="entry name" value="EmrE-like"/>
</dbReference>
<keyword evidence="1" id="KW-0472">Membrane</keyword>
<feature type="domain" description="EamA" evidence="2">
    <location>
        <begin position="157"/>
        <end position="291"/>
    </location>
</feature>
<sequence length="301" mass="32239">MKKNAWVYFSIAAALFWGVWGVVAKFISEDVNPYANHVLFTIGMLFTLPPVVGKIRKETPNQKGIGLGVVSGVLAVTGNVAVFQAFTSGGLAAIVIPLTNLYPLVTIVIALLVFKEKLNWLNGLGILLAIPAVVMLSGQTLLFDDPGAFFKTIGLNSWLLFSLVALFFWGVFSAAQKVTTNYISAEWAYAAFIASSVVISLLFMVMGKVSFEFSRQTLLLGSLAGMLNGLGVLCSFAAYKAEGKASQVTTIAGALQPVFTIVLAILFLSEKISYVEIIGISIAIVAALALSYEKKTVPNHE</sequence>
<feature type="transmembrane region" description="Helical" evidence="1">
    <location>
        <begin position="187"/>
        <end position="206"/>
    </location>
</feature>
<evidence type="ECO:0000256" key="1">
    <source>
        <dbReference type="SAM" id="Phobius"/>
    </source>
</evidence>
<dbReference type="GO" id="GO:0016020">
    <property type="term" value="C:membrane"/>
    <property type="evidence" value="ECO:0007669"/>
    <property type="project" value="InterPro"/>
</dbReference>
<feature type="transmembrane region" description="Helical" evidence="1">
    <location>
        <begin position="218"/>
        <end position="239"/>
    </location>
</feature>
<keyword evidence="1" id="KW-1133">Transmembrane helix</keyword>
<reference evidence="3 4" key="2">
    <citation type="journal article" date="2012" name="Stand. Genomic Sci.">
        <title>Complete genome sequence of the aquatic bacterium Runella slithyformis type strain (LSU 4(T)).</title>
        <authorList>
            <person name="Copeland A."/>
            <person name="Zhang X."/>
            <person name="Misra M."/>
            <person name="Lapidus A."/>
            <person name="Nolan M."/>
            <person name="Lucas S."/>
            <person name="Deshpande S."/>
            <person name="Cheng J.F."/>
            <person name="Tapia R."/>
            <person name="Goodwin L.A."/>
            <person name="Pitluck S."/>
            <person name="Liolios K."/>
            <person name="Pagani I."/>
            <person name="Ivanova N."/>
            <person name="Mikhailova N."/>
            <person name="Pati A."/>
            <person name="Chen A."/>
            <person name="Palaniappan K."/>
            <person name="Land M."/>
            <person name="Hauser L."/>
            <person name="Pan C."/>
            <person name="Jeffries C.D."/>
            <person name="Detter J.C."/>
            <person name="Brambilla E.M."/>
            <person name="Rohde M."/>
            <person name="Djao O.D."/>
            <person name="Goker M."/>
            <person name="Sikorski J."/>
            <person name="Tindall B.J."/>
            <person name="Woyke T."/>
            <person name="Bristow J."/>
            <person name="Eisen J.A."/>
            <person name="Markowitz V."/>
            <person name="Hugenholtz P."/>
            <person name="Kyrpides N.C."/>
            <person name="Klenk H.P."/>
            <person name="Mavromatis K."/>
        </authorList>
    </citation>
    <scope>NUCLEOTIDE SEQUENCE [LARGE SCALE GENOMIC DNA]</scope>
    <source>
        <strain evidence="4">ATCC 29530 / DSM 19594 / LMG 11500 / NCIMB 11436 / LSU 4</strain>
    </source>
</reference>
<proteinExistence type="predicted"/>
<feature type="transmembrane region" description="Helical" evidence="1">
    <location>
        <begin position="274"/>
        <end position="292"/>
    </location>
</feature>
<organism evidence="3 4">
    <name type="scientific">Runella slithyformis (strain ATCC 29530 / DSM 19594 / LMG 11500 / NCIMB 11436 / LSU 4)</name>
    <dbReference type="NCBI Taxonomy" id="761193"/>
    <lineage>
        <taxon>Bacteria</taxon>
        <taxon>Pseudomonadati</taxon>
        <taxon>Bacteroidota</taxon>
        <taxon>Cytophagia</taxon>
        <taxon>Cytophagales</taxon>
        <taxon>Spirosomataceae</taxon>
        <taxon>Runella</taxon>
    </lineage>
</organism>
<keyword evidence="1" id="KW-0812">Transmembrane</keyword>
<feature type="transmembrane region" description="Helical" evidence="1">
    <location>
        <begin position="34"/>
        <end position="52"/>
    </location>
</feature>
<dbReference type="Gene3D" id="1.10.3730.20">
    <property type="match status" value="1"/>
</dbReference>
<dbReference type="KEGG" id="rsi:Runsl_4746"/>
<dbReference type="Pfam" id="PF00892">
    <property type="entry name" value="EamA"/>
    <property type="match status" value="2"/>
</dbReference>
<evidence type="ECO:0000313" key="4">
    <source>
        <dbReference type="Proteomes" id="UP000000493"/>
    </source>
</evidence>
<dbReference type="PANTHER" id="PTHR22911:SF137">
    <property type="entry name" value="SOLUTE CARRIER FAMILY 35 MEMBER G2-RELATED"/>
    <property type="match status" value="1"/>
</dbReference>
<reference evidence="4" key="1">
    <citation type="submission" date="2011-06" db="EMBL/GenBank/DDBJ databases">
        <title>The complete genome of chromosome of Runella slithyformis DSM 19594.</title>
        <authorList>
            <consortium name="US DOE Joint Genome Institute (JGI-PGF)"/>
            <person name="Lucas S."/>
            <person name="Han J."/>
            <person name="Lapidus A."/>
            <person name="Bruce D."/>
            <person name="Goodwin L."/>
            <person name="Pitluck S."/>
            <person name="Peters L."/>
            <person name="Kyrpides N."/>
            <person name="Mavromatis K."/>
            <person name="Ivanova N."/>
            <person name="Ovchinnikova G."/>
            <person name="Zhang X."/>
            <person name="Misra M."/>
            <person name="Detter J.C."/>
            <person name="Tapia R."/>
            <person name="Han C."/>
            <person name="Land M."/>
            <person name="Hauser L."/>
            <person name="Markowitz V."/>
            <person name="Cheng J.-F."/>
            <person name="Hugenholtz P."/>
            <person name="Woyke T."/>
            <person name="Wu D."/>
            <person name="Tindall B."/>
            <person name="Faehrich R."/>
            <person name="Brambilla E."/>
            <person name="Klenk H.-P."/>
            <person name="Eisen J.A."/>
        </authorList>
    </citation>
    <scope>NUCLEOTIDE SEQUENCE [LARGE SCALE GENOMIC DNA]</scope>
    <source>
        <strain evidence="4">ATCC 29530 / DSM 19594 / LMG 11500 / NCIMB 11436 / LSU 4</strain>
    </source>
</reference>
<dbReference type="AlphaFoldDB" id="A0A7U3ZPN1"/>
<feature type="transmembrane region" description="Helical" evidence="1">
    <location>
        <begin position="251"/>
        <end position="268"/>
    </location>
</feature>
<feature type="transmembrane region" description="Helical" evidence="1">
    <location>
        <begin position="64"/>
        <end position="86"/>
    </location>
</feature>
<dbReference type="EMBL" id="CP002859">
    <property type="protein sequence ID" value="AEI51064.1"/>
    <property type="molecule type" value="Genomic_DNA"/>
</dbReference>
<dbReference type="PANTHER" id="PTHR22911">
    <property type="entry name" value="ACYL-MALONYL CONDENSING ENZYME-RELATED"/>
    <property type="match status" value="1"/>
</dbReference>
<accession>A0A7U3ZPN1</accession>
<evidence type="ECO:0000259" key="2">
    <source>
        <dbReference type="Pfam" id="PF00892"/>
    </source>
</evidence>
<keyword evidence="4" id="KW-1185">Reference proteome</keyword>
<feature type="transmembrane region" description="Helical" evidence="1">
    <location>
        <begin position="121"/>
        <end position="143"/>
    </location>
</feature>
<feature type="transmembrane region" description="Helical" evidence="1">
    <location>
        <begin position="92"/>
        <end position="114"/>
    </location>
</feature>
<feature type="domain" description="EamA" evidence="2">
    <location>
        <begin position="6"/>
        <end position="137"/>
    </location>
</feature>
<evidence type="ECO:0000313" key="3">
    <source>
        <dbReference type="EMBL" id="AEI51064.1"/>
    </source>
</evidence>
<dbReference type="RefSeq" id="WP_013930353.1">
    <property type="nucleotide sequence ID" value="NC_015703.1"/>
</dbReference>
<feature type="transmembrane region" description="Helical" evidence="1">
    <location>
        <begin position="155"/>
        <end position="175"/>
    </location>
</feature>
<name>A0A7U3ZPN1_RUNSL</name>
<dbReference type="Proteomes" id="UP000000493">
    <property type="component" value="Chromosome"/>
</dbReference>
<protein>
    <recommendedName>
        <fullName evidence="2">EamA domain-containing protein</fullName>
    </recommendedName>
</protein>
<gene>
    <name evidence="3" type="ordered locus">Runsl_4746</name>
</gene>
<dbReference type="InterPro" id="IPR000620">
    <property type="entry name" value="EamA_dom"/>
</dbReference>
<dbReference type="SUPFAM" id="SSF103481">
    <property type="entry name" value="Multidrug resistance efflux transporter EmrE"/>
    <property type="match status" value="2"/>
</dbReference>